<evidence type="ECO:0000313" key="2">
    <source>
        <dbReference type="EMBL" id="KDR85192.1"/>
    </source>
</evidence>
<accession>A0A067TS94</accession>
<feature type="region of interest" description="Disordered" evidence="1">
    <location>
        <begin position="240"/>
        <end position="280"/>
    </location>
</feature>
<reference evidence="3" key="1">
    <citation type="journal article" date="2014" name="Proc. Natl. Acad. Sci. U.S.A.">
        <title>Extensive sampling of basidiomycete genomes demonstrates inadequacy of the white-rot/brown-rot paradigm for wood decay fungi.</title>
        <authorList>
            <person name="Riley R."/>
            <person name="Salamov A.A."/>
            <person name="Brown D.W."/>
            <person name="Nagy L.G."/>
            <person name="Floudas D."/>
            <person name="Held B.W."/>
            <person name="Levasseur A."/>
            <person name="Lombard V."/>
            <person name="Morin E."/>
            <person name="Otillar R."/>
            <person name="Lindquist E.A."/>
            <person name="Sun H."/>
            <person name="LaButti K.M."/>
            <person name="Schmutz J."/>
            <person name="Jabbour D."/>
            <person name="Luo H."/>
            <person name="Baker S.E."/>
            <person name="Pisabarro A.G."/>
            <person name="Walton J.D."/>
            <person name="Blanchette R.A."/>
            <person name="Henrissat B."/>
            <person name="Martin F."/>
            <person name="Cullen D."/>
            <person name="Hibbett D.S."/>
            <person name="Grigoriev I.V."/>
        </authorList>
    </citation>
    <scope>NUCLEOTIDE SEQUENCE [LARGE SCALE GENOMIC DNA]</scope>
    <source>
        <strain evidence="3">CBS 339.88</strain>
    </source>
</reference>
<proteinExistence type="predicted"/>
<feature type="compositionally biased region" description="Low complexity" evidence="1">
    <location>
        <begin position="305"/>
        <end position="317"/>
    </location>
</feature>
<dbReference type="InterPro" id="IPR038014">
    <property type="entry name" value="Ies1"/>
</dbReference>
<organism evidence="2 3">
    <name type="scientific">Galerina marginata (strain CBS 339.88)</name>
    <dbReference type="NCBI Taxonomy" id="685588"/>
    <lineage>
        <taxon>Eukaryota</taxon>
        <taxon>Fungi</taxon>
        <taxon>Dikarya</taxon>
        <taxon>Basidiomycota</taxon>
        <taxon>Agaricomycotina</taxon>
        <taxon>Agaricomycetes</taxon>
        <taxon>Agaricomycetidae</taxon>
        <taxon>Agaricales</taxon>
        <taxon>Agaricineae</taxon>
        <taxon>Strophariaceae</taxon>
        <taxon>Galerina</taxon>
    </lineage>
</organism>
<name>A0A067TS94_GALM3</name>
<dbReference type="Proteomes" id="UP000027222">
    <property type="component" value="Unassembled WGS sequence"/>
</dbReference>
<keyword evidence="3" id="KW-1185">Reference proteome</keyword>
<dbReference type="AlphaFoldDB" id="A0A067TS94"/>
<dbReference type="EMBL" id="KL142367">
    <property type="protein sequence ID" value="KDR85192.1"/>
    <property type="molecule type" value="Genomic_DNA"/>
</dbReference>
<dbReference type="STRING" id="685588.A0A067TS94"/>
<feature type="compositionally biased region" description="Low complexity" evidence="1">
    <location>
        <begin position="247"/>
        <end position="257"/>
    </location>
</feature>
<feature type="compositionally biased region" description="Polar residues" evidence="1">
    <location>
        <begin position="266"/>
        <end position="275"/>
    </location>
</feature>
<dbReference type="GO" id="GO:0031011">
    <property type="term" value="C:Ino80 complex"/>
    <property type="evidence" value="ECO:0007669"/>
    <property type="project" value="InterPro"/>
</dbReference>
<feature type="region of interest" description="Disordered" evidence="1">
    <location>
        <begin position="296"/>
        <end position="317"/>
    </location>
</feature>
<protein>
    <recommendedName>
        <fullName evidence="4">Ino eighty subunit 1</fullName>
    </recommendedName>
</protein>
<sequence length="528" mass="59090">MAASHASPTNTPAPRRGVAIKRAEGEPLTRVDIQYDFLHGIFNDSHEVFSDPYAATDPQGHKLCFRDLYLRAILNSPKATKALKDKMTESSVFAEDFAMLSLLVNVGRLNTTMSFFPEMKTAIRTYHPIPSLQRTNGNMQDAPRIKHILKTSLLENEVNNPPATPAEILARCKVGQPPSTSITNLIFVLAHHSGPIGQTHFQGRLDFVDLFLRREFSSASRSQAFLWLCYNYLESPAEDDDYDEDNANPFADPAKSSSPPPLASLTYTQSSQENQESPEDMAMTEKLIAQRNRIVQTHGAKETGKASAKVSVSGSVAGDDEPVSVVVEDTKAKAKRSVPATAPKAKGKRGAIKEKATVAIKEKPQELVPIIPDLDDDDHVIDAFLIQRSTSHPKLHAHDRFEDSLNLFSSRIGSHKNSLTTDHYGTSHRHRYSPYTRNHSQSTAPVKDIQSHYRPHLHNNSRPRSILQQAWQAITSTDPLVDSDEEMGGDEYTREEYVQRLQVINRFSRHHWAHEQPPYSSEMEADPF</sequence>
<evidence type="ECO:0000313" key="3">
    <source>
        <dbReference type="Proteomes" id="UP000027222"/>
    </source>
</evidence>
<dbReference type="OrthoDB" id="5413003at2759"/>
<dbReference type="HOGENOM" id="CLU_007606_2_1_1"/>
<gene>
    <name evidence="2" type="ORF">GALMADRAFT_233869</name>
</gene>
<evidence type="ECO:0000256" key="1">
    <source>
        <dbReference type="SAM" id="MobiDB-lite"/>
    </source>
</evidence>
<evidence type="ECO:0008006" key="4">
    <source>
        <dbReference type="Google" id="ProtNLM"/>
    </source>
</evidence>
<dbReference type="PANTHER" id="PTHR37287">
    <property type="entry name" value="INO EIGHTY SUBUNIT 1"/>
    <property type="match status" value="1"/>
</dbReference>
<dbReference type="PANTHER" id="PTHR37287:SF1">
    <property type="entry name" value="INO EIGHTY SUBUNIT 1"/>
    <property type="match status" value="1"/>
</dbReference>
<feature type="region of interest" description="Disordered" evidence="1">
    <location>
        <begin position="419"/>
        <end position="443"/>
    </location>
</feature>